<organism evidence="2 3">
    <name type="scientific">Paraburkholderia humisilvae</name>
    <dbReference type="NCBI Taxonomy" id="627669"/>
    <lineage>
        <taxon>Bacteria</taxon>
        <taxon>Pseudomonadati</taxon>
        <taxon>Pseudomonadota</taxon>
        <taxon>Betaproteobacteria</taxon>
        <taxon>Burkholderiales</taxon>
        <taxon>Burkholderiaceae</taxon>
        <taxon>Paraburkholderia</taxon>
    </lineage>
</organism>
<keyword evidence="1" id="KW-1133">Transmembrane helix</keyword>
<evidence type="ECO:0000313" key="2">
    <source>
        <dbReference type="EMBL" id="CAB3771532.1"/>
    </source>
</evidence>
<dbReference type="RefSeq" id="WP_175232043.1">
    <property type="nucleotide sequence ID" value="NZ_CADIKH010000052.1"/>
</dbReference>
<keyword evidence="1" id="KW-0472">Membrane</keyword>
<evidence type="ECO:0000256" key="1">
    <source>
        <dbReference type="SAM" id="Phobius"/>
    </source>
</evidence>
<sequence length="80" mass="8838">MSFTPSLSLFIGLGIMVGVISTLLAIIVDRIDTRMAQRSVEKALAARRARKAREARRTWEEHSEDYSCVGMGLGASRVID</sequence>
<dbReference type="EMBL" id="CADIKH010000052">
    <property type="protein sequence ID" value="CAB3771532.1"/>
    <property type="molecule type" value="Genomic_DNA"/>
</dbReference>
<feature type="transmembrane region" description="Helical" evidence="1">
    <location>
        <begin position="6"/>
        <end position="28"/>
    </location>
</feature>
<dbReference type="AlphaFoldDB" id="A0A6J5F1T0"/>
<reference evidence="2 3" key="1">
    <citation type="submission" date="2020-04" db="EMBL/GenBank/DDBJ databases">
        <authorList>
            <person name="De Canck E."/>
        </authorList>
    </citation>
    <scope>NUCLEOTIDE SEQUENCE [LARGE SCALE GENOMIC DNA]</scope>
    <source>
        <strain evidence="2 3">LMG 29542</strain>
    </source>
</reference>
<keyword evidence="1" id="KW-0812">Transmembrane</keyword>
<keyword evidence="3" id="KW-1185">Reference proteome</keyword>
<proteinExistence type="predicted"/>
<evidence type="ECO:0000313" key="3">
    <source>
        <dbReference type="Proteomes" id="UP000494363"/>
    </source>
</evidence>
<gene>
    <name evidence="2" type="ORF">LMG29542_06637</name>
</gene>
<accession>A0A6J5F1T0</accession>
<dbReference type="Proteomes" id="UP000494363">
    <property type="component" value="Unassembled WGS sequence"/>
</dbReference>
<name>A0A6J5F1T0_9BURK</name>
<protein>
    <submittedName>
        <fullName evidence="2">Uncharacterized protein</fullName>
    </submittedName>
</protein>